<sequence>MEGNRCVCLNVVGREGSQKPGIFETMRFMKGGYKQPPLPLNIQCHSRSFAKYLYGLLQPLANKYYRESPDSFVDKFISSEEFQEVATAANEQVDLVWVVKYGKFVGIFFEGLDAISSVDEAQESKWQQAFAFRTFKEAVVFQLGSIKNPDHHVWEYNPREQPNAADEIRQVLNVAEVEPPSTPPAPATPPRFPRPMLRSLRSPNPDTPPPTPSRRNRSQAKGTSVGTSFVASPQITVHVNQDPLSAGRRSLFHTGAYWSRRILRNLQFDERSTGKVEDAIRKFNSKEEFLQWFNTKCTVISEDWAELLWDLHSEL</sequence>
<proteinExistence type="predicted"/>
<name>A0A9W8ZRI0_9AGAR</name>
<dbReference type="EMBL" id="JANVFS010000065">
    <property type="protein sequence ID" value="KAJ4463850.1"/>
    <property type="molecule type" value="Genomic_DNA"/>
</dbReference>
<reference evidence="2" key="2">
    <citation type="journal article" date="2023" name="Proc. Natl. Acad. Sci. U.S.A.">
        <title>A global phylogenomic analysis of the shiitake genus Lentinula.</title>
        <authorList>
            <person name="Sierra-Patev S."/>
            <person name="Min B."/>
            <person name="Naranjo-Ortiz M."/>
            <person name="Looney B."/>
            <person name="Konkel Z."/>
            <person name="Slot J.C."/>
            <person name="Sakamoto Y."/>
            <person name="Steenwyk J.L."/>
            <person name="Rokas A."/>
            <person name="Carro J."/>
            <person name="Camarero S."/>
            <person name="Ferreira P."/>
            <person name="Molpeceres G."/>
            <person name="Ruiz-Duenas F.J."/>
            <person name="Serrano A."/>
            <person name="Henrissat B."/>
            <person name="Drula E."/>
            <person name="Hughes K.W."/>
            <person name="Mata J.L."/>
            <person name="Ishikawa N.K."/>
            <person name="Vargas-Isla R."/>
            <person name="Ushijima S."/>
            <person name="Smith C.A."/>
            <person name="Donoghue J."/>
            <person name="Ahrendt S."/>
            <person name="Andreopoulos W."/>
            <person name="He G."/>
            <person name="LaButti K."/>
            <person name="Lipzen A."/>
            <person name="Ng V."/>
            <person name="Riley R."/>
            <person name="Sandor L."/>
            <person name="Barry K."/>
            <person name="Martinez A.T."/>
            <person name="Xiao Y."/>
            <person name="Gibbons J.G."/>
            <person name="Terashima K."/>
            <person name="Grigoriev I.V."/>
            <person name="Hibbett D."/>
        </authorList>
    </citation>
    <scope>NUCLEOTIDE SEQUENCE</scope>
    <source>
        <strain evidence="2">Sp2 HRB7682 ss15</strain>
    </source>
</reference>
<evidence type="ECO:0000313" key="3">
    <source>
        <dbReference type="Proteomes" id="UP001150238"/>
    </source>
</evidence>
<evidence type="ECO:0000313" key="2">
    <source>
        <dbReference type="EMBL" id="KAJ4463850.1"/>
    </source>
</evidence>
<reference evidence="2" key="1">
    <citation type="submission" date="2022-08" db="EMBL/GenBank/DDBJ databases">
        <authorList>
            <consortium name="DOE Joint Genome Institute"/>
            <person name="Min B."/>
            <person name="Riley R."/>
            <person name="Sierra-Patev S."/>
            <person name="Naranjo-Ortiz M."/>
            <person name="Looney B."/>
            <person name="Konkel Z."/>
            <person name="Slot J.C."/>
            <person name="Sakamoto Y."/>
            <person name="Steenwyk J.L."/>
            <person name="Rokas A."/>
            <person name="Carro J."/>
            <person name="Camarero S."/>
            <person name="Ferreira P."/>
            <person name="Molpeceres G."/>
            <person name="Ruiz-Duenas F.J."/>
            <person name="Serrano A."/>
            <person name="Henrissat B."/>
            <person name="Drula E."/>
            <person name="Hughes K.W."/>
            <person name="Mata J.L."/>
            <person name="Ishikawa N.K."/>
            <person name="Vargas-Isla R."/>
            <person name="Ushijima S."/>
            <person name="Smith C.A."/>
            <person name="Ahrendt S."/>
            <person name="Andreopoulos W."/>
            <person name="He G."/>
            <person name="Labutti K."/>
            <person name="Lipzen A."/>
            <person name="Ng V."/>
            <person name="Sandor L."/>
            <person name="Barry K."/>
            <person name="Martinez A.T."/>
            <person name="Xiao Y."/>
            <person name="Gibbons J.G."/>
            <person name="Terashima K."/>
            <person name="Hibbett D.S."/>
            <person name="Grigoriev I.V."/>
        </authorList>
    </citation>
    <scope>NUCLEOTIDE SEQUENCE</scope>
    <source>
        <strain evidence="2">Sp2 HRB7682 ss15</strain>
    </source>
</reference>
<gene>
    <name evidence="2" type="ORF">C8J55DRAFT_567230</name>
</gene>
<protein>
    <submittedName>
        <fullName evidence="2">Uncharacterized protein</fullName>
    </submittedName>
</protein>
<dbReference type="Proteomes" id="UP001150238">
    <property type="component" value="Unassembled WGS sequence"/>
</dbReference>
<evidence type="ECO:0000256" key="1">
    <source>
        <dbReference type="SAM" id="MobiDB-lite"/>
    </source>
</evidence>
<comment type="caution">
    <text evidence="2">The sequence shown here is derived from an EMBL/GenBank/DDBJ whole genome shotgun (WGS) entry which is preliminary data.</text>
</comment>
<accession>A0A9W8ZRI0</accession>
<feature type="compositionally biased region" description="Pro residues" evidence="1">
    <location>
        <begin position="180"/>
        <end position="193"/>
    </location>
</feature>
<feature type="region of interest" description="Disordered" evidence="1">
    <location>
        <begin position="177"/>
        <end position="227"/>
    </location>
</feature>
<dbReference type="AlphaFoldDB" id="A0A9W8ZRI0"/>
<organism evidence="2 3">
    <name type="scientific">Lentinula lateritia</name>
    <dbReference type="NCBI Taxonomy" id="40482"/>
    <lineage>
        <taxon>Eukaryota</taxon>
        <taxon>Fungi</taxon>
        <taxon>Dikarya</taxon>
        <taxon>Basidiomycota</taxon>
        <taxon>Agaricomycotina</taxon>
        <taxon>Agaricomycetes</taxon>
        <taxon>Agaricomycetidae</taxon>
        <taxon>Agaricales</taxon>
        <taxon>Marasmiineae</taxon>
        <taxon>Omphalotaceae</taxon>
        <taxon>Lentinula</taxon>
    </lineage>
</organism>